<dbReference type="OrthoDB" id="9626824at2759"/>
<comment type="caution">
    <text evidence="5">The sequence shown here is derived from an EMBL/GenBank/DDBJ whole genome shotgun (WGS) entry which is preliminary data.</text>
</comment>
<keyword evidence="2 4" id="KW-1133">Transmembrane helix</keyword>
<evidence type="ECO:0000256" key="4">
    <source>
        <dbReference type="SAM" id="Phobius"/>
    </source>
</evidence>
<feature type="transmembrane region" description="Helical" evidence="4">
    <location>
        <begin position="12"/>
        <end position="30"/>
    </location>
</feature>
<protein>
    <submittedName>
        <fullName evidence="5">Uncharacterized protein</fullName>
    </submittedName>
</protein>
<feature type="transmembrane region" description="Helical" evidence="4">
    <location>
        <begin position="278"/>
        <end position="302"/>
    </location>
</feature>
<feature type="transmembrane region" description="Helical" evidence="4">
    <location>
        <begin position="250"/>
        <end position="272"/>
    </location>
</feature>
<reference evidence="5" key="1">
    <citation type="submission" date="2021-04" db="EMBL/GenBank/DDBJ databases">
        <authorList>
            <consortium name="Molecular Ecology Group"/>
        </authorList>
    </citation>
    <scope>NUCLEOTIDE SEQUENCE</scope>
</reference>
<evidence type="ECO:0000256" key="1">
    <source>
        <dbReference type="ARBA" id="ARBA00022692"/>
    </source>
</evidence>
<sequence length="324" mass="36530">MKIWGSEGKVLLQIIHFFFALGGVLSPLYTEPFLAKRFMDNGTATDNFTTGNSSQFYYLNGPQTTNVRHAFLVSGIFMVITSIPFIVSIIKPPSQIIRNHLEQNINIGMTYRELPCCLHLFVLTIICIIFLLYCCVELTFASFLMSFLINEYDSMTKAESVHIITVYWVSFAASRFLMIFVSKLLSAIRLLFLCLFFMIVAYTGFMISALFEVIPAIVVFTAMTGFGMSGVFAGGFSWAEAELIKVTARVSSSITITASTGKIFIPLILGFLMEEASNMWFCYILLGQTVFLCLLFMFLLLFNRLYLNTVYGSMTLMEQNIVLS</sequence>
<keyword evidence="1 4" id="KW-0812">Transmembrane</keyword>
<feature type="transmembrane region" description="Helical" evidence="4">
    <location>
        <begin position="161"/>
        <end position="178"/>
    </location>
</feature>
<name>A0A8S3Z9L6_9EUPU</name>
<dbReference type="EMBL" id="CAJHNH020001613">
    <property type="protein sequence ID" value="CAG5123771.1"/>
    <property type="molecule type" value="Genomic_DNA"/>
</dbReference>
<dbReference type="Proteomes" id="UP000678393">
    <property type="component" value="Unassembled WGS sequence"/>
</dbReference>
<feature type="transmembrane region" description="Helical" evidence="4">
    <location>
        <begin position="217"/>
        <end position="238"/>
    </location>
</feature>
<proteinExistence type="predicted"/>
<gene>
    <name evidence="5" type="ORF">CUNI_LOCUS9329</name>
</gene>
<organism evidence="5 6">
    <name type="scientific">Candidula unifasciata</name>
    <dbReference type="NCBI Taxonomy" id="100452"/>
    <lineage>
        <taxon>Eukaryota</taxon>
        <taxon>Metazoa</taxon>
        <taxon>Spiralia</taxon>
        <taxon>Lophotrochozoa</taxon>
        <taxon>Mollusca</taxon>
        <taxon>Gastropoda</taxon>
        <taxon>Heterobranchia</taxon>
        <taxon>Euthyneura</taxon>
        <taxon>Panpulmonata</taxon>
        <taxon>Eupulmonata</taxon>
        <taxon>Stylommatophora</taxon>
        <taxon>Helicina</taxon>
        <taxon>Helicoidea</taxon>
        <taxon>Geomitridae</taxon>
        <taxon>Candidula</taxon>
    </lineage>
</organism>
<evidence type="ECO:0000313" key="6">
    <source>
        <dbReference type="Proteomes" id="UP000678393"/>
    </source>
</evidence>
<feature type="transmembrane region" description="Helical" evidence="4">
    <location>
        <begin position="69"/>
        <end position="90"/>
    </location>
</feature>
<evidence type="ECO:0000313" key="5">
    <source>
        <dbReference type="EMBL" id="CAG5123771.1"/>
    </source>
</evidence>
<dbReference type="AlphaFoldDB" id="A0A8S3Z9L6"/>
<keyword evidence="6" id="KW-1185">Reference proteome</keyword>
<feature type="transmembrane region" description="Helical" evidence="4">
    <location>
        <begin position="190"/>
        <end position="211"/>
    </location>
</feature>
<keyword evidence="3 4" id="KW-0472">Membrane</keyword>
<evidence type="ECO:0000256" key="2">
    <source>
        <dbReference type="ARBA" id="ARBA00022989"/>
    </source>
</evidence>
<dbReference type="InterPro" id="IPR036259">
    <property type="entry name" value="MFS_trans_sf"/>
</dbReference>
<dbReference type="PANTHER" id="PTHR23121:SF9">
    <property type="entry name" value="SODIUM-DEPENDENT GLUCOSE TRANSPORTER 1"/>
    <property type="match status" value="1"/>
</dbReference>
<evidence type="ECO:0000256" key="3">
    <source>
        <dbReference type="ARBA" id="ARBA00023136"/>
    </source>
</evidence>
<accession>A0A8S3Z9L6</accession>
<dbReference type="SUPFAM" id="SSF103473">
    <property type="entry name" value="MFS general substrate transporter"/>
    <property type="match status" value="1"/>
</dbReference>
<dbReference type="Gene3D" id="1.20.1250.20">
    <property type="entry name" value="MFS general substrate transporter like domains"/>
    <property type="match status" value="1"/>
</dbReference>
<dbReference type="PANTHER" id="PTHR23121">
    <property type="entry name" value="SODIUM-DEPENDENT GLUCOSE TRANSPORTER 1"/>
    <property type="match status" value="1"/>
</dbReference>
<feature type="transmembrane region" description="Helical" evidence="4">
    <location>
        <begin position="120"/>
        <end position="149"/>
    </location>
</feature>